<organism evidence="2 3">
    <name type="scientific">Aliarcobacter cryaerophilus</name>
    <dbReference type="NCBI Taxonomy" id="28198"/>
    <lineage>
        <taxon>Bacteria</taxon>
        <taxon>Pseudomonadati</taxon>
        <taxon>Campylobacterota</taxon>
        <taxon>Epsilonproteobacteria</taxon>
        <taxon>Campylobacterales</taxon>
        <taxon>Arcobacteraceae</taxon>
        <taxon>Aliarcobacter</taxon>
    </lineage>
</organism>
<name>A0A2S9TQ20_9BACT</name>
<dbReference type="InterPro" id="IPR002826">
    <property type="entry name" value="MptE-like"/>
</dbReference>
<dbReference type="Gene3D" id="3.90.1480.10">
    <property type="entry name" value="Alpha-2,3-sialyltransferase"/>
    <property type="match status" value="1"/>
</dbReference>
<gene>
    <name evidence="2" type="ORF">CJ668_04620</name>
</gene>
<comment type="caution">
    <text evidence="2">The sequence shown here is derived from an EMBL/GenBank/DDBJ whole genome shotgun (WGS) entry which is preliminary data.</text>
</comment>
<protein>
    <recommendedName>
        <fullName evidence="1">6-hydroxymethylpterin diphosphokinase MptE-like domain-containing protein</fullName>
    </recommendedName>
</protein>
<dbReference type="Proteomes" id="UP000238811">
    <property type="component" value="Unassembled WGS sequence"/>
</dbReference>
<evidence type="ECO:0000313" key="2">
    <source>
        <dbReference type="EMBL" id="PRN00883.1"/>
    </source>
</evidence>
<feature type="domain" description="6-hydroxymethylpterin diphosphokinase MptE-like" evidence="1">
    <location>
        <begin position="122"/>
        <end position="275"/>
    </location>
</feature>
<accession>A0A2S9TQ20</accession>
<proteinExistence type="predicted"/>
<evidence type="ECO:0000313" key="3">
    <source>
        <dbReference type="Proteomes" id="UP000238811"/>
    </source>
</evidence>
<evidence type="ECO:0000259" key="1">
    <source>
        <dbReference type="Pfam" id="PF01973"/>
    </source>
</evidence>
<dbReference type="AlphaFoldDB" id="A0A2S9TQ20"/>
<dbReference type="Pfam" id="PF01973">
    <property type="entry name" value="MptE-like"/>
    <property type="match status" value="1"/>
</dbReference>
<dbReference type="EMBL" id="NXGD01000004">
    <property type="protein sequence ID" value="PRN00883.1"/>
    <property type="molecule type" value="Genomic_DNA"/>
</dbReference>
<sequence>MIKIKKDLNNKNLYFLPCNNISSDFSNLLDKEINFNNFGFIDKNVINNNVFKMADISKEYDFIIVSSPNYYKEITKELINSKIPLSKILYTFELLNKTILIKNIKTLNIFYYLKYKANFFKEVNFFKLRKLKNIHKNKRAFILGNGPSLCVKDLNKIKDEITFAANKIYLAFGETSFRPKYYFVEDLLVYEQNIKEISNIKQIKFFPTVALKNAKIKNGIYYKLVYENYYPSFPNISNDISKEVFWGATVIYTMIQFAIYMGIKELYLIGLDFNFLVPKGQENSNEIVSSGEKNHFHKDYRKEGEKWNHPKLEEQYNAFMKVREYCEKNRIKIYNASRSTKLDIFELKDLDKI</sequence>
<reference evidence="2 3" key="1">
    <citation type="submission" date="2017-09" db="EMBL/GenBank/DDBJ databases">
        <title>Reassesment of A. cryaerophilus.</title>
        <authorList>
            <person name="Perez-Cataluna A."/>
            <person name="Collado L."/>
            <person name="Salgado O."/>
            <person name="Lefinanco V."/>
            <person name="Figueras M.J."/>
        </authorList>
    </citation>
    <scope>NUCLEOTIDE SEQUENCE [LARGE SCALE GENOMIC DNA]</scope>
    <source>
        <strain evidence="2 3">LMG 10229</strain>
    </source>
</reference>